<sequence length="179" mass="20765">MEIFDYFTGDEIYLLFSQLNIRLNLILKSLPNVIVTTQNRLESILTFFNSFKAISIPYYTEGLDFTYKEPQYVPNGHRLLYIYPSFDYQQFYGRFNKTDDIIRPNICSQLRSLSLPNSSAKLLELIFNGEFPRLEISHLGRCERFVFPLSSTIQLFGLSAGNQTFSKLENAVCLLKSIL</sequence>
<gene>
    <name evidence="1" type="ORF">BJG266_LOCUS24573</name>
    <name evidence="2" type="ORF">QVE165_LOCUS34266</name>
</gene>
<dbReference type="EMBL" id="CAJNOI010000177">
    <property type="protein sequence ID" value="CAF1159833.1"/>
    <property type="molecule type" value="Genomic_DNA"/>
</dbReference>
<organism evidence="1 4">
    <name type="scientific">Adineta steineri</name>
    <dbReference type="NCBI Taxonomy" id="433720"/>
    <lineage>
        <taxon>Eukaryota</taxon>
        <taxon>Metazoa</taxon>
        <taxon>Spiralia</taxon>
        <taxon>Gnathifera</taxon>
        <taxon>Rotifera</taxon>
        <taxon>Eurotatoria</taxon>
        <taxon>Bdelloidea</taxon>
        <taxon>Adinetida</taxon>
        <taxon>Adinetidae</taxon>
        <taxon>Adineta</taxon>
    </lineage>
</organism>
<comment type="caution">
    <text evidence="1">The sequence shown here is derived from an EMBL/GenBank/DDBJ whole genome shotgun (WGS) entry which is preliminary data.</text>
</comment>
<evidence type="ECO:0000313" key="1">
    <source>
        <dbReference type="EMBL" id="CAF1159833.1"/>
    </source>
</evidence>
<keyword evidence="3" id="KW-1185">Reference proteome</keyword>
<evidence type="ECO:0000313" key="3">
    <source>
        <dbReference type="Proteomes" id="UP000663832"/>
    </source>
</evidence>
<dbReference type="AlphaFoldDB" id="A0A814TD44"/>
<accession>A0A814TD44</accession>
<evidence type="ECO:0000313" key="4">
    <source>
        <dbReference type="Proteomes" id="UP000663877"/>
    </source>
</evidence>
<dbReference type="EMBL" id="CAJNOM010000321">
    <property type="protein sequence ID" value="CAF1355994.1"/>
    <property type="molecule type" value="Genomic_DNA"/>
</dbReference>
<dbReference type="Proteomes" id="UP000663877">
    <property type="component" value="Unassembled WGS sequence"/>
</dbReference>
<name>A0A814TD44_9BILA</name>
<proteinExistence type="predicted"/>
<protein>
    <submittedName>
        <fullName evidence="1">Uncharacterized protein</fullName>
    </submittedName>
</protein>
<dbReference type="Proteomes" id="UP000663832">
    <property type="component" value="Unassembled WGS sequence"/>
</dbReference>
<evidence type="ECO:0000313" key="2">
    <source>
        <dbReference type="EMBL" id="CAF1355994.1"/>
    </source>
</evidence>
<reference evidence="1" key="1">
    <citation type="submission" date="2021-02" db="EMBL/GenBank/DDBJ databases">
        <authorList>
            <person name="Nowell W R."/>
        </authorList>
    </citation>
    <scope>NUCLEOTIDE SEQUENCE</scope>
</reference>